<feature type="compositionally biased region" description="Basic residues" evidence="1">
    <location>
        <begin position="115"/>
        <end position="124"/>
    </location>
</feature>
<dbReference type="AlphaFoldDB" id="A0AAN8F7M8"/>
<proteinExistence type="predicted"/>
<sequence length="166" mass="19557">MLPFRDENVVEMEEPLDTPQQVRENDTISEFSILSERCNDALVSMYKSVMERLSDSRVTKEKRMEIEKEIKRELGKAVLNVLEERGITTVGDWMDYIRTTERDGDAPSFQQGKLSSKRKRRVRLGHNMQESGRGRKARRRQSQPWTVQRSEHFKYDGQRAHSVRMP</sequence>
<keyword evidence="3" id="KW-1185">Reference proteome</keyword>
<dbReference type="EMBL" id="WIXE01023405">
    <property type="protein sequence ID" value="KAK5966538.1"/>
    <property type="molecule type" value="Genomic_DNA"/>
</dbReference>
<protein>
    <submittedName>
        <fullName evidence="2">Uncharacterized protein</fullName>
    </submittedName>
</protein>
<comment type="caution">
    <text evidence="2">The sequence shown here is derived from an EMBL/GenBank/DDBJ whole genome shotgun (WGS) entry which is preliminary data.</text>
</comment>
<accession>A0AAN8F7M8</accession>
<organism evidence="2 3">
    <name type="scientific">Trichostrongylus colubriformis</name>
    <name type="common">Black scour worm</name>
    <dbReference type="NCBI Taxonomy" id="6319"/>
    <lineage>
        <taxon>Eukaryota</taxon>
        <taxon>Metazoa</taxon>
        <taxon>Ecdysozoa</taxon>
        <taxon>Nematoda</taxon>
        <taxon>Chromadorea</taxon>
        <taxon>Rhabditida</taxon>
        <taxon>Rhabditina</taxon>
        <taxon>Rhabditomorpha</taxon>
        <taxon>Strongyloidea</taxon>
        <taxon>Trichostrongylidae</taxon>
        <taxon>Trichostrongylus</taxon>
    </lineage>
</organism>
<gene>
    <name evidence="2" type="ORF">GCK32_002600</name>
</gene>
<name>A0AAN8F7M8_TRICO</name>
<reference evidence="2 3" key="1">
    <citation type="submission" date="2019-10" db="EMBL/GenBank/DDBJ databases">
        <title>Assembly and Annotation for the nematode Trichostrongylus colubriformis.</title>
        <authorList>
            <person name="Martin J."/>
        </authorList>
    </citation>
    <scope>NUCLEOTIDE SEQUENCE [LARGE SCALE GENOMIC DNA]</scope>
    <source>
        <strain evidence="2">G859</strain>
        <tissue evidence="2">Whole worm</tissue>
    </source>
</reference>
<dbReference type="Proteomes" id="UP001331761">
    <property type="component" value="Unassembled WGS sequence"/>
</dbReference>
<feature type="compositionally biased region" description="Basic and acidic residues" evidence="1">
    <location>
        <begin position="149"/>
        <end position="159"/>
    </location>
</feature>
<feature type="region of interest" description="Disordered" evidence="1">
    <location>
        <begin position="101"/>
        <end position="166"/>
    </location>
</feature>
<evidence type="ECO:0000256" key="1">
    <source>
        <dbReference type="SAM" id="MobiDB-lite"/>
    </source>
</evidence>
<evidence type="ECO:0000313" key="3">
    <source>
        <dbReference type="Proteomes" id="UP001331761"/>
    </source>
</evidence>
<evidence type="ECO:0000313" key="2">
    <source>
        <dbReference type="EMBL" id="KAK5966538.1"/>
    </source>
</evidence>